<accession>A0A3P4AY21</accession>
<organism evidence="6 7">
    <name type="scientific">Pigmentiphaga humi</name>
    <dbReference type="NCBI Taxonomy" id="2478468"/>
    <lineage>
        <taxon>Bacteria</taxon>
        <taxon>Pseudomonadati</taxon>
        <taxon>Pseudomonadota</taxon>
        <taxon>Betaproteobacteria</taxon>
        <taxon>Burkholderiales</taxon>
        <taxon>Alcaligenaceae</taxon>
        <taxon>Pigmentiphaga</taxon>
    </lineage>
</organism>
<dbReference type="RefSeq" id="WP_124077661.1">
    <property type="nucleotide sequence ID" value="NZ_UWPJ01000005.1"/>
</dbReference>
<dbReference type="InterPro" id="IPR036259">
    <property type="entry name" value="MFS_trans_sf"/>
</dbReference>
<dbReference type="InterPro" id="IPR011701">
    <property type="entry name" value="MFS"/>
</dbReference>
<dbReference type="CDD" id="cd17478">
    <property type="entry name" value="MFS_FsR"/>
    <property type="match status" value="1"/>
</dbReference>
<protein>
    <submittedName>
        <fullName evidence="6">Fosmidomycin resistance protein</fullName>
    </submittedName>
</protein>
<name>A0A3P4AY21_9BURK</name>
<gene>
    <name evidence="6" type="primary">fsr_1</name>
    <name evidence="6" type="ORF">PIGHUM_00502</name>
</gene>
<keyword evidence="1 4" id="KW-0812">Transmembrane</keyword>
<evidence type="ECO:0000259" key="5">
    <source>
        <dbReference type="PROSITE" id="PS50850"/>
    </source>
</evidence>
<feature type="transmembrane region" description="Helical" evidence="4">
    <location>
        <begin position="316"/>
        <end position="335"/>
    </location>
</feature>
<dbReference type="SUPFAM" id="SSF103473">
    <property type="entry name" value="MFS general substrate transporter"/>
    <property type="match status" value="1"/>
</dbReference>
<feature type="transmembrane region" description="Helical" evidence="4">
    <location>
        <begin position="347"/>
        <end position="365"/>
    </location>
</feature>
<feature type="domain" description="Major facilitator superfamily (MFS) profile" evidence="5">
    <location>
        <begin position="21"/>
        <end position="401"/>
    </location>
</feature>
<keyword evidence="2 4" id="KW-1133">Transmembrane helix</keyword>
<feature type="transmembrane region" description="Helical" evidence="4">
    <location>
        <begin position="261"/>
        <end position="279"/>
    </location>
</feature>
<dbReference type="Gene3D" id="1.20.1250.20">
    <property type="entry name" value="MFS general substrate transporter like domains"/>
    <property type="match status" value="2"/>
</dbReference>
<dbReference type="Pfam" id="PF07690">
    <property type="entry name" value="MFS_1"/>
    <property type="match status" value="1"/>
</dbReference>
<sequence>MQSATPAASPAVPAERTGFKILGAISFSHFLNDMLQSLILAVYPLLKSEFSLSFAQIGLITLLYQLTASLLQPLIGLYTDRKPKPYSLPVGMLCSMSGILLLAFASNYATVLLAAALLGMGSSIFHPESSRVARLASGGRHGLAQSIFQVGGNAGSAMGPVLAAWFILPRGQDSIAWFALAALVAMVVLTQIGAWYKRQHLAGPRKARPAPAPNGLSRGQVTGAISVLLMLLFSKYFYMASFTSYYTFYLMHRFGVSVQSAQLHLFSFLAAVALGTILGGPIGDRIGRKKVIWGSILGVAPFALVLPHVGLAWTGVLSFVIGLILASAFSAILVFAQELMPGKVGTVSGLFFGFAFGMGGLGAAVLGKVADVTSIEFVYQLCAFLPLLGLLTVFLPDLRKARAGAAGAAAPA</sequence>
<reference evidence="6 7" key="1">
    <citation type="submission" date="2018-10" db="EMBL/GenBank/DDBJ databases">
        <authorList>
            <person name="Criscuolo A."/>
        </authorList>
    </citation>
    <scope>NUCLEOTIDE SEQUENCE [LARGE SCALE GENOMIC DNA]</scope>
    <source>
        <strain evidence="6">DnA1</strain>
    </source>
</reference>
<feature type="transmembrane region" description="Helical" evidence="4">
    <location>
        <begin position="21"/>
        <end position="46"/>
    </location>
</feature>
<dbReference type="EMBL" id="UWPJ01000005">
    <property type="protein sequence ID" value="VCU68451.1"/>
    <property type="molecule type" value="Genomic_DNA"/>
</dbReference>
<evidence type="ECO:0000256" key="1">
    <source>
        <dbReference type="ARBA" id="ARBA00022692"/>
    </source>
</evidence>
<dbReference type="GO" id="GO:0005886">
    <property type="term" value="C:plasma membrane"/>
    <property type="evidence" value="ECO:0007669"/>
    <property type="project" value="TreeGrafter"/>
</dbReference>
<evidence type="ECO:0000313" key="6">
    <source>
        <dbReference type="EMBL" id="VCU68451.1"/>
    </source>
</evidence>
<feature type="transmembrane region" description="Helical" evidence="4">
    <location>
        <begin position="377"/>
        <end position="395"/>
    </location>
</feature>
<dbReference type="PANTHER" id="PTHR43129">
    <property type="entry name" value="FOSMIDOMYCIN RESISTANCE PROTEIN"/>
    <property type="match status" value="1"/>
</dbReference>
<dbReference type="InterPro" id="IPR020846">
    <property type="entry name" value="MFS_dom"/>
</dbReference>
<dbReference type="Proteomes" id="UP000277294">
    <property type="component" value="Unassembled WGS sequence"/>
</dbReference>
<feature type="transmembrane region" description="Helical" evidence="4">
    <location>
        <begin position="291"/>
        <end position="310"/>
    </location>
</feature>
<dbReference type="PROSITE" id="PS50850">
    <property type="entry name" value="MFS"/>
    <property type="match status" value="1"/>
</dbReference>
<keyword evidence="3 4" id="KW-0472">Membrane</keyword>
<keyword evidence="7" id="KW-1185">Reference proteome</keyword>
<evidence type="ECO:0000256" key="3">
    <source>
        <dbReference type="ARBA" id="ARBA00023136"/>
    </source>
</evidence>
<evidence type="ECO:0000256" key="4">
    <source>
        <dbReference type="SAM" id="Phobius"/>
    </source>
</evidence>
<evidence type="ECO:0000256" key="2">
    <source>
        <dbReference type="ARBA" id="ARBA00022989"/>
    </source>
</evidence>
<dbReference type="AlphaFoldDB" id="A0A3P4AY21"/>
<dbReference type="OrthoDB" id="9770492at2"/>
<dbReference type="PANTHER" id="PTHR43129:SF1">
    <property type="entry name" value="FOSMIDOMYCIN RESISTANCE PROTEIN"/>
    <property type="match status" value="1"/>
</dbReference>
<evidence type="ECO:0000313" key="7">
    <source>
        <dbReference type="Proteomes" id="UP000277294"/>
    </source>
</evidence>
<feature type="transmembrane region" description="Helical" evidence="4">
    <location>
        <begin position="52"/>
        <end position="74"/>
    </location>
</feature>
<feature type="transmembrane region" description="Helical" evidence="4">
    <location>
        <begin position="174"/>
        <end position="196"/>
    </location>
</feature>
<feature type="transmembrane region" description="Helical" evidence="4">
    <location>
        <begin position="227"/>
        <end position="249"/>
    </location>
</feature>
<dbReference type="GO" id="GO:0022857">
    <property type="term" value="F:transmembrane transporter activity"/>
    <property type="evidence" value="ECO:0007669"/>
    <property type="project" value="InterPro"/>
</dbReference>
<proteinExistence type="predicted"/>